<gene>
    <name evidence="2" type="ORF">GCU85_03890</name>
</gene>
<dbReference type="InParanoid" id="A0A6N7EWF4"/>
<sequence length="268" mass="31032">MKKKLTSKIKKSVLLSSLFSGFALTLISYFIIKNAMSDTYPELIGLFFGGIIGSAGLFFLTTAIIFAEKIEINQDTIRIYSLTRKPLEINNTTDIESYLEINTDNGYFVTHELIILTKDAKEYLFTSYFHTNYAKLKRVLTKNKAPNDYAKKIWLYRKERRNALKFLIVSIIIFVFCLAMSITSKHSETTKNQLIEINGTVSNQIKIIRSGKRKTNRSIKIELKEYPNFTFQLGINDLSQIRIKQIINDIRKDKPIKIEILTVQYKKN</sequence>
<organism evidence="2 3">
    <name type="scientific">Ostreibacterium oceani</name>
    <dbReference type="NCBI Taxonomy" id="2654998"/>
    <lineage>
        <taxon>Bacteria</taxon>
        <taxon>Pseudomonadati</taxon>
        <taxon>Pseudomonadota</taxon>
        <taxon>Gammaproteobacteria</taxon>
        <taxon>Cardiobacteriales</taxon>
        <taxon>Ostreibacteriaceae</taxon>
        <taxon>Ostreibacterium</taxon>
    </lineage>
</organism>
<evidence type="ECO:0000313" key="2">
    <source>
        <dbReference type="EMBL" id="MPV85880.1"/>
    </source>
</evidence>
<protein>
    <submittedName>
        <fullName evidence="2">Uncharacterized protein</fullName>
    </submittedName>
</protein>
<dbReference type="EMBL" id="WHNW01000003">
    <property type="protein sequence ID" value="MPV85880.1"/>
    <property type="molecule type" value="Genomic_DNA"/>
</dbReference>
<keyword evidence="1" id="KW-0812">Transmembrane</keyword>
<feature type="transmembrane region" description="Helical" evidence="1">
    <location>
        <begin position="163"/>
        <end position="182"/>
    </location>
</feature>
<feature type="transmembrane region" description="Helical" evidence="1">
    <location>
        <begin position="12"/>
        <end position="32"/>
    </location>
</feature>
<proteinExistence type="predicted"/>
<dbReference type="Proteomes" id="UP000471298">
    <property type="component" value="Unassembled WGS sequence"/>
</dbReference>
<reference evidence="2 3" key="1">
    <citation type="submission" date="2019-10" db="EMBL/GenBank/DDBJ databases">
        <title>Cardiobacteriales fam. a chemoheterotrophic member of the order Cardiobacteriales, and proposal of Cardiobacteriales fam. nov.</title>
        <authorList>
            <person name="Wang C."/>
        </authorList>
    </citation>
    <scope>NUCLEOTIDE SEQUENCE [LARGE SCALE GENOMIC DNA]</scope>
    <source>
        <strain evidence="2 3">ML27</strain>
    </source>
</reference>
<feature type="transmembrane region" description="Helical" evidence="1">
    <location>
        <begin position="44"/>
        <end position="67"/>
    </location>
</feature>
<dbReference type="RefSeq" id="WP_152809565.1">
    <property type="nucleotide sequence ID" value="NZ_WHNW01000003.1"/>
</dbReference>
<dbReference type="AlphaFoldDB" id="A0A6N7EWF4"/>
<evidence type="ECO:0000256" key="1">
    <source>
        <dbReference type="SAM" id="Phobius"/>
    </source>
</evidence>
<name>A0A6N7EWF4_9GAMM</name>
<evidence type="ECO:0000313" key="3">
    <source>
        <dbReference type="Proteomes" id="UP000471298"/>
    </source>
</evidence>
<keyword evidence="1" id="KW-0472">Membrane</keyword>
<keyword evidence="3" id="KW-1185">Reference proteome</keyword>
<accession>A0A6N7EWF4</accession>
<keyword evidence="1" id="KW-1133">Transmembrane helix</keyword>
<comment type="caution">
    <text evidence="2">The sequence shown here is derived from an EMBL/GenBank/DDBJ whole genome shotgun (WGS) entry which is preliminary data.</text>
</comment>